<dbReference type="SUPFAM" id="SSF102198">
    <property type="entry name" value="Putative cyclase"/>
    <property type="match status" value="1"/>
</dbReference>
<organism evidence="2 3">
    <name type="scientific">Geosmithia morbida</name>
    <dbReference type="NCBI Taxonomy" id="1094350"/>
    <lineage>
        <taxon>Eukaryota</taxon>
        <taxon>Fungi</taxon>
        <taxon>Dikarya</taxon>
        <taxon>Ascomycota</taxon>
        <taxon>Pezizomycotina</taxon>
        <taxon>Sordariomycetes</taxon>
        <taxon>Hypocreomycetidae</taxon>
        <taxon>Hypocreales</taxon>
        <taxon>Bionectriaceae</taxon>
        <taxon>Geosmithia</taxon>
    </lineage>
</organism>
<dbReference type="EMBL" id="JAANYQ010000004">
    <property type="protein sequence ID" value="KAF4124666.1"/>
    <property type="molecule type" value="Genomic_DNA"/>
</dbReference>
<dbReference type="AlphaFoldDB" id="A0A9P5D5L2"/>
<evidence type="ECO:0000313" key="3">
    <source>
        <dbReference type="Proteomes" id="UP000749293"/>
    </source>
</evidence>
<reference evidence="2" key="1">
    <citation type="submission" date="2020-03" db="EMBL/GenBank/DDBJ databases">
        <title>Site-based positive gene gene selection in Geosmithia morbida across the United States reveals a broad range of putative effectors and factors for local host and environmental adapation.</title>
        <authorList>
            <person name="Onufrak A."/>
            <person name="Murdoch R.W."/>
            <person name="Gazis R."/>
            <person name="Huff M."/>
            <person name="Staton M."/>
            <person name="Klingeman W."/>
            <person name="Hadziabdic D."/>
        </authorList>
    </citation>
    <scope>NUCLEOTIDE SEQUENCE</scope>
    <source>
        <strain evidence="2">1262</strain>
    </source>
</reference>
<protein>
    <submittedName>
        <fullName evidence="2">Cyclase</fullName>
    </submittedName>
</protein>
<dbReference type="OrthoDB" id="5396at2759"/>
<dbReference type="InterPro" id="IPR007325">
    <property type="entry name" value="KFase/CYL"/>
</dbReference>
<keyword evidence="3" id="KW-1185">Reference proteome</keyword>
<comment type="similarity">
    <text evidence="1">Belongs to the Cyclase 1 superfamily.</text>
</comment>
<comment type="caution">
    <text evidence="2">The sequence shown here is derived from an EMBL/GenBank/DDBJ whole genome shotgun (WGS) entry which is preliminary data.</text>
</comment>
<accession>A0A9P5D5L2</accession>
<dbReference type="Proteomes" id="UP000749293">
    <property type="component" value="Unassembled WGS sequence"/>
</dbReference>
<dbReference type="InterPro" id="IPR037175">
    <property type="entry name" value="KFase_sf"/>
</dbReference>
<name>A0A9P5D5L2_9HYPO</name>
<dbReference type="RefSeq" id="XP_035323318.1">
    <property type="nucleotide sequence ID" value="XM_035467306.1"/>
</dbReference>
<gene>
    <name evidence="2" type="ORF">GMORB2_5332</name>
</gene>
<sequence length="368" mass="41359">MADPSIMEKSWDELPDPKRVWVGKPGSREEGLGRLVLLTPERVKDAAQTQIQTGKRVNLGWDLTKLEYACFGRQPCEMRIVPLLEGTAFDDIYTMNPQQSSQWDGLRHFSQPKEEGSSERVFYGGTTREEILDRSNDRIGIHHWAREGITGRGVLIDYVSWAEKKGIEYTTFSLHEVKLSDILEIAKECNITFKRGDVLLVRVGVTKEWETEMEIDAKKAYAATESPRHAGVEGNLTVLKWLWDTGFSAVAGDAISWEVGPPMLPCFAFAFSFILLQLSFLVPSPSLGQTDQGLNIESPKQVFPPSPDGILMHEYILAGWGMPIGEMWDLERLAETCKELNRWTFFISSTPFNMPGGISSPPNAQAIF</sequence>
<dbReference type="Pfam" id="PF04199">
    <property type="entry name" value="Cyclase"/>
    <property type="match status" value="1"/>
</dbReference>
<dbReference type="PANTHER" id="PTHR34861">
    <property type="match status" value="1"/>
</dbReference>
<proteinExistence type="inferred from homology"/>
<evidence type="ECO:0000313" key="2">
    <source>
        <dbReference type="EMBL" id="KAF4124666.1"/>
    </source>
</evidence>
<dbReference type="PANTHER" id="PTHR34861:SF8">
    <property type="entry name" value="CYCLASE"/>
    <property type="match status" value="1"/>
</dbReference>
<dbReference type="GO" id="GO:0019441">
    <property type="term" value="P:L-tryptophan catabolic process to kynurenine"/>
    <property type="evidence" value="ECO:0007669"/>
    <property type="project" value="InterPro"/>
</dbReference>
<evidence type="ECO:0000256" key="1">
    <source>
        <dbReference type="ARBA" id="ARBA00007865"/>
    </source>
</evidence>
<dbReference type="GO" id="GO:0004061">
    <property type="term" value="F:arylformamidase activity"/>
    <property type="evidence" value="ECO:0007669"/>
    <property type="project" value="InterPro"/>
</dbReference>
<dbReference type="Gene3D" id="3.50.30.50">
    <property type="entry name" value="Putative cyclase"/>
    <property type="match status" value="1"/>
</dbReference>
<dbReference type="GeneID" id="55971560"/>